<sequence>MRSRDTLFSSRSTAAATMTTLTESIKCKPADSPESAVSTKAADRCTWLLPAGDRSVCVRPPMERRGTPLVRKRGGALLPDSVCGHRTLGAFQRWPDRARTRPDACVEAAWTASFGPEFNTRTLIVGGEEGERSARWPLPLPLPLPPPPPERRW</sequence>
<name>A0A8S1CAH6_9INSE</name>
<evidence type="ECO:0000256" key="1">
    <source>
        <dbReference type="SAM" id="MobiDB-lite"/>
    </source>
</evidence>
<evidence type="ECO:0000313" key="2">
    <source>
        <dbReference type="EMBL" id="CAB3365005.1"/>
    </source>
</evidence>
<gene>
    <name evidence="2" type="ORF">CLODIP_2_CD12426</name>
</gene>
<evidence type="ECO:0000313" key="3">
    <source>
        <dbReference type="Proteomes" id="UP000494165"/>
    </source>
</evidence>
<keyword evidence="3" id="KW-1185">Reference proteome</keyword>
<feature type="compositionally biased region" description="Pro residues" evidence="1">
    <location>
        <begin position="138"/>
        <end position="153"/>
    </location>
</feature>
<comment type="caution">
    <text evidence="2">The sequence shown here is derived from an EMBL/GenBank/DDBJ whole genome shotgun (WGS) entry which is preliminary data.</text>
</comment>
<proteinExistence type="predicted"/>
<dbReference type="Proteomes" id="UP000494165">
    <property type="component" value="Unassembled WGS sequence"/>
</dbReference>
<reference evidence="2 3" key="1">
    <citation type="submission" date="2020-04" db="EMBL/GenBank/DDBJ databases">
        <authorList>
            <person name="Alioto T."/>
            <person name="Alioto T."/>
            <person name="Gomez Garrido J."/>
        </authorList>
    </citation>
    <scope>NUCLEOTIDE SEQUENCE [LARGE SCALE GENOMIC DNA]</scope>
</reference>
<protein>
    <submittedName>
        <fullName evidence="2">Uncharacterized protein</fullName>
    </submittedName>
</protein>
<organism evidence="2 3">
    <name type="scientific">Cloeon dipterum</name>
    <dbReference type="NCBI Taxonomy" id="197152"/>
    <lineage>
        <taxon>Eukaryota</taxon>
        <taxon>Metazoa</taxon>
        <taxon>Ecdysozoa</taxon>
        <taxon>Arthropoda</taxon>
        <taxon>Hexapoda</taxon>
        <taxon>Insecta</taxon>
        <taxon>Pterygota</taxon>
        <taxon>Palaeoptera</taxon>
        <taxon>Ephemeroptera</taxon>
        <taxon>Pisciforma</taxon>
        <taxon>Baetidae</taxon>
        <taxon>Cloeon</taxon>
    </lineage>
</organism>
<dbReference type="AlphaFoldDB" id="A0A8S1CAH6"/>
<feature type="region of interest" description="Disordered" evidence="1">
    <location>
        <begin position="129"/>
        <end position="153"/>
    </location>
</feature>
<dbReference type="EMBL" id="CADEPI010000018">
    <property type="protein sequence ID" value="CAB3365005.1"/>
    <property type="molecule type" value="Genomic_DNA"/>
</dbReference>
<accession>A0A8S1CAH6</accession>